<reference evidence="1" key="2">
    <citation type="submission" date="2021-02" db="EMBL/GenBank/DDBJ databases">
        <authorList>
            <person name="Kimball J.A."/>
            <person name="Haas M.W."/>
            <person name="Macchietto M."/>
            <person name="Kono T."/>
            <person name="Duquette J."/>
            <person name="Shao M."/>
        </authorList>
    </citation>
    <scope>NUCLEOTIDE SEQUENCE</scope>
    <source>
        <tissue evidence="1">Fresh leaf tissue</tissue>
    </source>
</reference>
<keyword evidence="2" id="KW-1185">Reference proteome</keyword>
<dbReference type="AlphaFoldDB" id="A0A8J5SN85"/>
<dbReference type="Proteomes" id="UP000729402">
    <property type="component" value="Unassembled WGS sequence"/>
</dbReference>
<comment type="caution">
    <text evidence="1">The sequence shown here is derived from an EMBL/GenBank/DDBJ whole genome shotgun (WGS) entry which is preliminary data.</text>
</comment>
<sequence>MLHATAKESTAVAAQESTAAAAEKIYHRPPMPTRADLPLLPKRFDLHPTCQLPPLFPLFSFSSLCLSCASRAFSLPRVLLLAFSFPRSFYFHTRQLPDSLVLALGMLGVQPMPYRA</sequence>
<evidence type="ECO:0000313" key="1">
    <source>
        <dbReference type="EMBL" id="KAG8065783.1"/>
    </source>
</evidence>
<proteinExistence type="predicted"/>
<gene>
    <name evidence="1" type="ORF">GUJ93_ZPchr0004g39985</name>
</gene>
<protein>
    <submittedName>
        <fullName evidence="1">Uncharacterized protein</fullName>
    </submittedName>
</protein>
<name>A0A8J5SN85_ZIZPA</name>
<accession>A0A8J5SN85</accession>
<organism evidence="1 2">
    <name type="scientific">Zizania palustris</name>
    <name type="common">Northern wild rice</name>
    <dbReference type="NCBI Taxonomy" id="103762"/>
    <lineage>
        <taxon>Eukaryota</taxon>
        <taxon>Viridiplantae</taxon>
        <taxon>Streptophyta</taxon>
        <taxon>Embryophyta</taxon>
        <taxon>Tracheophyta</taxon>
        <taxon>Spermatophyta</taxon>
        <taxon>Magnoliopsida</taxon>
        <taxon>Liliopsida</taxon>
        <taxon>Poales</taxon>
        <taxon>Poaceae</taxon>
        <taxon>BOP clade</taxon>
        <taxon>Oryzoideae</taxon>
        <taxon>Oryzeae</taxon>
        <taxon>Zizaniinae</taxon>
        <taxon>Zizania</taxon>
    </lineage>
</organism>
<reference evidence="1" key="1">
    <citation type="journal article" date="2021" name="bioRxiv">
        <title>Whole Genome Assembly and Annotation of Northern Wild Rice, Zizania palustris L., Supports a Whole Genome Duplication in the Zizania Genus.</title>
        <authorList>
            <person name="Haas M."/>
            <person name="Kono T."/>
            <person name="Macchietto M."/>
            <person name="Millas R."/>
            <person name="McGilp L."/>
            <person name="Shao M."/>
            <person name="Duquette J."/>
            <person name="Hirsch C.N."/>
            <person name="Kimball J."/>
        </authorList>
    </citation>
    <scope>NUCLEOTIDE SEQUENCE</scope>
    <source>
        <tissue evidence="1">Fresh leaf tissue</tissue>
    </source>
</reference>
<evidence type="ECO:0000313" key="2">
    <source>
        <dbReference type="Proteomes" id="UP000729402"/>
    </source>
</evidence>
<dbReference type="EMBL" id="JAAALK010000285">
    <property type="protein sequence ID" value="KAG8065783.1"/>
    <property type="molecule type" value="Genomic_DNA"/>
</dbReference>